<dbReference type="EMBL" id="DVIT01000064">
    <property type="protein sequence ID" value="HIS48833.1"/>
    <property type="molecule type" value="Genomic_DNA"/>
</dbReference>
<accession>A0A9D1F723</accession>
<evidence type="ECO:0000313" key="1">
    <source>
        <dbReference type="EMBL" id="HIS48833.1"/>
    </source>
</evidence>
<reference evidence="1" key="1">
    <citation type="submission" date="2020-10" db="EMBL/GenBank/DDBJ databases">
        <authorList>
            <person name="Gilroy R."/>
        </authorList>
    </citation>
    <scope>NUCLEOTIDE SEQUENCE</scope>
    <source>
        <strain evidence="1">CHK178-757</strain>
    </source>
</reference>
<name>A0A9D1F723_9FIRM</name>
<organism evidence="1 2">
    <name type="scientific">Candidatus Scybalocola faecigallinarum</name>
    <dbReference type="NCBI Taxonomy" id="2840941"/>
    <lineage>
        <taxon>Bacteria</taxon>
        <taxon>Bacillati</taxon>
        <taxon>Bacillota</taxon>
        <taxon>Clostridia</taxon>
        <taxon>Lachnospirales</taxon>
        <taxon>Lachnospiraceae</taxon>
        <taxon>Lachnospiraceae incertae sedis</taxon>
        <taxon>Candidatus Scybalocola (ex Gilroy et al. 2021)</taxon>
    </lineage>
</organism>
<sequence>MAAYETAMEKIKEYPDCHALILTAATMLDGAAMLDPDSPKTRRPYEKDIEALYVRALESTDPLVQNRARSMLIQKFMQRQEYDQAQELIAALPDDTAVDKKQLQANLYIARGQLDDAQSLADISGNCARLFNLWEYNTYIAHFQLYITQKDRLRCLKTLGTMLKSLTHPWDPTRSPLYRHIKTKTVEPGFGDTLKKNILTALKNDEAAAFLKEPSGNDPQM</sequence>
<dbReference type="AlphaFoldDB" id="A0A9D1F723"/>
<dbReference type="Proteomes" id="UP000823927">
    <property type="component" value="Unassembled WGS sequence"/>
</dbReference>
<proteinExistence type="predicted"/>
<evidence type="ECO:0000313" key="2">
    <source>
        <dbReference type="Proteomes" id="UP000823927"/>
    </source>
</evidence>
<comment type="caution">
    <text evidence="1">The sequence shown here is derived from an EMBL/GenBank/DDBJ whole genome shotgun (WGS) entry which is preliminary data.</text>
</comment>
<gene>
    <name evidence="1" type="ORF">IAB46_15030</name>
</gene>
<protein>
    <submittedName>
        <fullName evidence="1">Transcriptional regulator</fullName>
    </submittedName>
</protein>
<reference evidence="1" key="2">
    <citation type="journal article" date="2021" name="PeerJ">
        <title>Extensive microbial diversity within the chicken gut microbiome revealed by metagenomics and culture.</title>
        <authorList>
            <person name="Gilroy R."/>
            <person name="Ravi A."/>
            <person name="Getino M."/>
            <person name="Pursley I."/>
            <person name="Horton D.L."/>
            <person name="Alikhan N.F."/>
            <person name="Baker D."/>
            <person name="Gharbi K."/>
            <person name="Hall N."/>
            <person name="Watson M."/>
            <person name="Adriaenssens E.M."/>
            <person name="Foster-Nyarko E."/>
            <person name="Jarju S."/>
            <person name="Secka A."/>
            <person name="Antonio M."/>
            <person name="Oren A."/>
            <person name="Chaudhuri R.R."/>
            <person name="La Ragione R."/>
            <person name="Hildebrand F."/>
            <person name="Pallen M.J."/>
        </authorList>
    </citation>
    <scope>NUCLEOTIDE SEQUENCE</scope>
    <source>
        <strain evidence="1">CHK178-757</strain>
    </source>
</reference>